<sequence>MRWAVGLAWNGATGLVSRGGRDTMRIMTAQDVITVPQKAKLRVADFLLLADAGAFQDYARTELIEGEIWVVNAIHTRHARAHSTLTVELGVALKAIGSPLFLYTAPSTELSDDSMPEPDIAIADPNDARTLQGGSVRIAIEISDSTLDIDMGRKARLYARYGVPEYWVVDVEGRVVHQMWRPEGDAYAERRDIAFGGRISAATVTDLSVDSAALCYGN</sequence>
<dbReference type="AlphaFoldDB" id="A0A1B3ZBP2"/>
<dbReference type="PANTHER" id="PTHR35400:SF3">
    <property type="entry name" value="SLL1072 PROTEIN"/>
    <property type="match status" value="1"/>
</dbReference>
<dbReference type="STRING" id="1560345.AWL63_13595"/>
<proteinExistence type="predicted"/>
<name>A0A1B3ZBP2_9SPHN</name>
<feature type="domain" description="Putative restriction endonuclease" evidence="1">
    <location>
        <begin position="45"/>
        <end position="201"/>
    </location>
</feature>
<gene>
    <name evidence="2" type="ORF">AWL63_13595</name>
</gene>
<accession>A0A1B3ZBP2</accession>
<evidence type="ECO:0000259" key="1">
    <source>
        <dbReference type="Pfam" id="PF05685"/>
    </source>
</evidence>
<dbReference type="Proteomes" id="UP000094256">
    <property type="component" value="Chromosome"/>
</dbReference>
<dbReference type="SUPFAM" id="SSF52980">
    <property type="entry name" value="Restriction endonuclease-like"/>
    <property type="match status" value="1"/>
</dbReference>
<dbReference type="EMBL" id="CP014168">
    <property type="protein sequence ID" value="AOH84844.1"/>
    <property type="molecule type" value="Genomic_DNA"/>
</dbReference>
<evidence type="ECO:0000313" key="3">
    <source>
        <dbReference type="Proteomes" id="UP000094256"/>
    </source>
</evidence>
<protein>
    <recommendedName>
        <fullName evidence="1">Putative restriction endonuclease domain-containing protein</fullName>
    </recommendedName>
</protein>
<dbReference type="KEGG" id="span:AWL63_13595"/>
<dbReference type="RefSeq" id="WP_083224677.1">
    <property type="nucleotide sequence ID" value="NZ_CP014168.1"/>
</dbReference>
<dbReference type="PANTHER" id="PTHR35400">
    <property type="entry name" value="SLR1083 PROTEIN"/>
    <property type="match status" value="1"/>
</dbReference>
<reference evidence="2 3" key="1">
    <citation type="submission" date="2016-01" db="EMBL/GenBank/DDBJ databases">
        <title>Complete genome and mega plasmid sequence of Sphingomonas panacis DCY99 elicits systemic resistance in rice to Xanthomonas oryzae.</title>
        <authorList>
            <person name="Kim Y.J."/>
            <person name="Yang D.C."/>
            <person name="Sing P."/>
        </authorList>
    </citation>
    <scope>NUCLEOTIDE SEQUENCE [LARGE SCALE GENOMIC DNA]</scope>
    <source>
        <strain evidence="2 3">DCY99</strain>
    </source>
</reference>
<evidence type="ECO:0000313" key="2">
    <source>
        <dbReference type="EMBL" id="AOH84844.1"/>
    </source>
</evidence>
<dbReference type="InterPro" id="IPR008538">
    <property type="entry name" value="Uma2"/>
</dbReference>
<dbReference type="InterPro" id="IPR011335">
    <property type="entry name" value="Restrct_endonuc-II-like"/>
</dbReference>
<dbReference type="CDD" id="cd06260">
    <property type="entry name" value="DUF820-like"/>
    <property type="match status" value="1"/>
</dbReference>
<dbReference type="Pfam" id="PF05685">
    <property type="entry name" value="Uma2"/>
    <property type="match status" value="1"/>
</dbReference>
<dbReference type="OrthoDB" id="196625at2"/>
<keyword evidence="3" id="KW-1185">Reference proteome</keyword>
<dbReference type="Gene3D" id="3.90.1570.10">
    <property type="entry name" value="tt1808, chain A"/>
    <property type="match status" value="1"/>
</dbReference>
<dbReference type="InterPro" id="IPR012296">
    <property type="entry name" value="Nuclease_put_TT1808"/>
</dbReference>
<organism evidence="2 3">
    <name type="scientific">Sphingomonas panacis</name>
    <dbReference type="NCBI Taxonomy" id="1560345"/>
    <lineage>
        <taxon>Bacteria</taxon>
        <taxon>Pseudomonadati</taxon>
        <taxon>Pseudomonadota</taxon>
        <taxon>Alphaproteobacteria</taxon>
        <taxon>Sphingomonadales</taxon>
        <taxon>Sphingomonadaceae</taxon>
        <taxon>Sphingomonas</taxon>
    </lineage>
</organism>